<dbReference type="InterPro" id="IPR036388">
    <property type="entry name" value="WH-like_DNA-bd_sf"/>
</dbReference>
<name>A0A212I9Z1_9ENTR</name>
<dbReference type="PROSITE" id="PS50043">
    <property type="entry name" value="HTH_LUXR_2"/>
    <property type="match status" value="1"/>
</dbReference>
<evidence type="ECO:0000256" key="1">
    <source>
        <dbReference type="ARBA" id="ARBA00023015"/>
    </source>
</evidence>
<keyword evidence="3" id="KW-0804">Transcription</keyword>
<dbReference type="EMBL" id="FLUB01000020">
    <property type="protein sequence ID" value="SBV68179.1"/>
    <property type="molecule type" value="Genomic_DNA"/>
</dbReference>
<dbReference type="PANTHER" id="PTHR44688">
    <property type="entry name" value="DNA-BINDING TRANSCRIPTIONAL ACTIVATOR DEVR_DOSR"/>
    <property type="match status" value="1"/>
</dbReference>
<dbReference type="InterPro" id="IPR016032">
    <property type="entry name" value="Sig_transdc_resp-reg_C-effctor"/>
</dbReference>
<accession>A0A212I9Z1</accession>
<evidence type="ECO:0000259" key="4">
    <source>
        <dbReference type="PROSITE" id="PS50043"/>
    </source>
</evidence>
<dbReference type="GO" id="GO:0006355">
    <property type="term" value="P:regulation of DNA-templated transcription"/>
    <property type="evidence" value="ECO:0007669"/>
    <property type="project" value="InterPro"/>
</dbReference>
<dbReference type="AlphaFoldDB" id="A0A212I9Z1"/>
<dbReference type="RefSeq" id="WP_046671137.1">
    <property type="nucleotide sequence ID" value="NZ_LT598669.1"/>
</dbReference>
<dbReference type="SUPFAM" id="SSF46894">
    <property type="entry name" value="C-terminal effector domain of the bipartite response regulators"/>
    <property type="match status" value="1"/>
</dbReference>
<dbReference type="Gene3D" id="3.40.50.2300">
    <property type="match status" value="1"/>
</dbReference>
<dbReference type="EMBL" id="FLUA01000027">
    <property type="protein sequence ID" value="SBV63430.1"/>
    <property type="molecule type" value="Genomic_DNA"/>
</dbReference>
<dbReference type="InterPro" id="IPR011006">
    <property type="entry name" value="CheY-like_superfamily"/>
</dbReference>
<dbReference type="Pfam" id="PF00196">
    <property type="entry name" value="GerE"/>
    <property type="match status" value="1"/>
</dbReference>
<evidence type="ECO:0000256" key="3">
    <source>
        <dbReference type="ARBA" id="ARBA00023163"/>
    </source>
</evidence>
<keyword evidence="1" id="KW-0805">Transcription regulation</keyword>
<protein>
    <submittedName>
        <fullName evidence="5">Two component LuxR family transcriptional regulator</fullName>
    </submittedName>
</protein>
<organism evidence="5">
    <name type="scientific">uncultured Citrobacter sp</name>
    <dbReference type="NCBI Taxonomy" id="200446"/>
    <lineage>
        <taxon>Bacteria</taxon>
        <taxon>Pseudomonadati</taxon>
        <taxon>Pseudomonadota</taxon>
        <taxon>Gammaproteobacteria</taxon>
        <taxon>Enterobacterales</taxon>
        <taxon>Enterobacteriaceae</taxon>
        <taxon>Citrobacter</taxon>
        <taxon>environmental samples</taxon>
    </lineage>
</organism>
<dbReference type="Gene3D" id="1.10.10.10">
    <property type="entry name" value="Winged helix-like DNA-binding domain superfamily/Winged helix DNA-binding domain"/>
    <property type="match status" value="1"/>
</dbReference>
<keyword evidence="2" id="KW-0238">DNA-binding</keyword>
<sequence length="226" mass="25568">MSHKFLHSRLSVAVASDEPIVITGLRSLLAGYADIAFVTHSRNELMHALSGKRDDKKLVLIVDVSFDCENNNDATHYISRIQKVAPEIKLIALVSENYTFTPTLRRLRASGVHALISKKDDLERCLPKALSYLATKRFYSSPRIQQKDITTDYAQQQSQLTSRELEIIRLYARGMRVKEIANLLKRSVCTVAVHKHNAMQKLAITSNIQLLQYMQSQDTLAEMPGN</sequence>
<evidence type="ECO:0000256" key="2">
    <source>
        <dbReference type="ARBA" id="ARBA00023125"/>
    </source>
</evidence>
<dbReference type="InterPro" id="IPR000792">
    <property type="entry name" value="Tscrpt_reg_LuxR_C"/>
</dbReference>
<gene>
    <name evidence="5" type="ORF">KL86CIT2_30064</name>
    <name evidence="6" type="ORF">KM92CIT3_80753</name>
</gene>
<dbReference type="CDD" id="cd06170">
    <property type="entry name" value="LuxR_C_like"/>
    <property type="match status" value="1"/>
</dbReference>
<dbReference type="SUPFAM" id="SSF52172">
    <property type="entry name" value="CheY-like"/>
    <property type="match status" value="1"/>
</dbReference>
<reference evidence="5" key="1">
    <citation type="submission" date="2016-04" db="EMBL/GenBank/DDBJ databases">
        <authorList>
            <person name="Evans L.H."/>
            <person name="Alamgir A."/>
            <person name="Owens N."/>
            <person name="Weber N.D."/>
            <person name="Virtaneva K."/>
            <person name="Barbian K."/>
            <person name="Babar A."/>
            <person name="Rosenke K."/>
        </authorList>
    </citation>
    <scope>NUCLEOTIDE SEQUENCE</scope>
    <source>
        <strain evidence="5">86-2</strain>
        <strain evidence="6">92-3</strain>
    </source>
</reference>
<dbReference type="PROSITE" id="PS00622">
    <property type="entry name" value="HTH_LUXR_1"/>
    <property type="match status" value="1"/>
</dbReference>
<dbReference type="PRINTS" id="PR00038">
    <property type="entry name" value="HTHLUXR"/>
</dbReference>
<feature type="domain" description="HTH luxR-type" evidence="4">
    <location>
        <begin position="153"/>
        <end position="218"/>
    </location>
</feature>
<dbReference type="PANTHER" id="PTHR44688:SF16">
    <property type="entry name" value="DNA-BINDING TRANSCRIPTIONAL ACTIVATOR DEVR_DOSR"/>
    <property type="match status" value="1"/>
</dbReference>
<evidence type="ECO:0000313" key="5">
    <source>
        <dbReference type="EMBL" id="SBV63430.1"/>
    </source>
</evidence>
<evidence type="ECO:0000313" key="6">
    <source>
        <dbReference type="EMBL" id="SBV68179.1"/>
    </source>
</evidence>
<dbReference type="SMART" id="SM00421">
    <property type="entry name" value="HTH_LUXR"/>
    <property type="match status" value="1"/>
</dbReference>
<dbReference type="GO" id="GO:0003677">
    <property type="term" value="F:DNA binding"/>
    <property type="evidence" value="ECO:0007669"/>
    <property type="project" value="UniProtKB-KW"/>
</dbReference>
<proteinExistence type="predicted"/>